<name>A0AAE0YRK4_9GAST</name>
<protein>
    <submittedName>
        <fullName evidence="1">Uncharacterized protein</fullName>
    </submittedName>
</protein>
<evidence type="ECO:0000313" key="2">
    <source>
        <dbReference type="Proteomes" id="UP001283361"/>
    </source>
</evidence>
<dbReference type="EMBL" id="JAWDGP010005588">
    <property type="protein sequence ID" value="KAK3755769.1"/>
    <property type="molecule type" value="Genomic_DNA"/>
</dbReference>
<organism evidence="1 2">
    <name type="scientific">Elysia crispata</name>
    <name type="common">lettuce slug</name>
    <dbReference type="NCBI Taxonomy" id="231223"/>
    <lineage>
        <taxon>Eukaryota</taxon>
        <taxon>Metazoa</taxon>
        <taxon>Spiralia</taxon>
        <taxon>Lophotrochozoa</taxon>
        <taxon>Mollusca</taxon>
        <taxon>Gastropoda</taxon>
        <taxon>Heterobranchia</taxon>
        <taxon>Euthyneura</taxon>
        <taxon>Panpulmonata</taxon>
        <taxon>Sacoglossa</taxon>
        <taxon>Placobranchoidea</taxon>
        <taxon>Plakobranchidae</taxon>
        <taxon>Elysia</taxon>
    </lineage>
</organism>
<dbReference type="Proteomes" id="UP001283361">
    <property type="component" value="Unassembled WGS sequence"/>
</dbReference>
<keyword evidence="2" id="KW-1185">Reference proteome</keyword>
<proteinExistence type="predicted"/>
<gene>
    <name evidence="1" type="ORF">RRG08_033946</name>
</gene>
<sequence length="186" mass="20540">MGNRLVRSGKKAGWKLDQRQSDGLSALKVALTSRFLLNCHLANIYISPQTNFFFQSNTQVHSSYRHLKAIVIPSSTDDGQYPGDPTTPLGGACYFCLFSREQFSAPQRHKYQSGQVGVSTGTTSIVIGAKMSAWRNVVGGGFMQRTESQYEMYRGTGQRPTGKTRCLGQPTTRLPNLINENAAEKI</sequence>
<reference evidence="1" key="1">
    <citation type="journal article" date="2023" name="G3 (Bethesda)">
        <title>A reference genome for the long-term kleptoplast-retaining sea slug Elysia crispata morphotype clarki.</title>
        <authorList>
            <person name="Eastman K.E."/>
            <person name="Pendleton A.L."/>
            <person name="Shaikh M.A."/>
            <person name="Suttiyut T."/>
            <person name="Ogas R."/>
            <person name="Tomko P."/>
            <person name="Gavelis G."/>
            <person name="Widhalm J.R."/>
            <person name="Wisecaver J.H."/>
        </authorList>
    </citation>
    <scope>NUCLEOTIDE SEQUENCE</scope>
    <source>
        <strain evidence="1">ECLA1</strain>
    </source>
</reference>
<dbReference type="AlphaFoldDB" id="A0AAE0YRK4"/>
<comment type="caution">
    <text evidence="1">The sequence shown here is derived from an EMBL/GenBank/DDBJ whole genome shotgun (WGS) entry which is preliminary data.</text>
</comment>
<evidence type="ECO:0000313" key="1">
    <source>
        <dbReference type="EMBL" id="KAK3755769.1"/>
    </source>
</evidence>
<accession>A0AAE0YRK4</accession>